<keyword evidence="1" id="KW-0732">Signal</keyword>
<dbReference type="STRING" id="1603606.DSOUD_3325"/>
<dbReference type="GO" id="GO:0005829">
    <property type="term" value="C:cytosol"/>
    <property type="evidence" value="ECO:0007669"/>
    <property type="project" value="TreeGrafter"/>
</dbReference>
<dbReference type="RefSeq" id="WP_053552004.1">
    <property type="nucleotide sequence ID" value="NZ_CP010802.1"/>
</dbReference>
<name>A0A0M4DL13_9BACT</name>
<dbReference type="Pfam" id="PF00085">
    <property type="entry name" value="Thioredoxin"/>
    <property type="match status" value="1"/>
</dbReference>
<dbReference type="Gene3D" id="3.40.30.10">
    <property type="entry name" value="Glutaredoxin"/>
    <property type="match status" value="1"/>
</dbReference>
<evidence type="ECO:0000256" key="1">
    <source>
        <dbReference type="SAM" id="SignalP"/>
    </source>
</evidence>
<dbReference type="EMBL" id="CP010802">
    <property type="protein sequence ID" value="ALC18045.1"/>
    <property type="molecule type" value="Genomic_DNA"/>
</dbReference>
<dbReference type="OrthoDB" id="9790390at2"/>
<gene>
    <name evidence="3" type="ORF">DSOUD_3325</name>
</gene>
<protein>
    <submittedName>
        <fullName evidence="3">Thioredoxin</fullName>
    </submittedName>
</protein>
<sequence length="134" mass="15057">MPTAKHWIFPLVLTLALILPSLSRAESAASTTPAASVAAGRLPKMVDVGADKCIPCKMMAPILEELKTEYAGKFEVEFVDAWKFREKAARYGVQMIPTQIFYDASGKELFRHSGFIGKEEILARWRELGYDFRD</sequence>
<dbReference type="PATRIC" id="fig|1603606.3.peg.3575"/>
<dbReference type="CDD" id="cd02947">
    <property type="entry name" value="TRX_family"/>
    <property type="match status" value="1"/>
</dbReference>
<feature type="chain" id="PRO_5005792361" evidence="1">
    <location>
        <begin position="26"/>
        <end position="134"/>
    </location>
</feature>
<dbReference type="PROSITE" id="PS51352">
    <property type="entry name" value="THIOREDOXIN_2"/>
    <property type="match status" value="1"/>
</dbReference>
<dbReference type="InterPro" id="IPR013766">
    <property type="entry name" value="Thioredoxin_domain"/>
</dbReference>
<dbReference type="SUPFAM" id="SSF52833">
    <property type="entry name" value="Thioredoxin-like"/>
    <property type="match status" value="1"/>
</dbReference>
<feature type="signal peptide" evidence="1">
    <location>
        <begin position="1"/>
        <end position="25"/>
    </location>
</feature>
<dbReference type="Proteomes" id="UP000057158">
    <property type="component" value="Chromosome"/>
</dbReference>
<keyword evidence="4" id="KW-1185">Reference proteome</keyword>
<reference evidence="3 4" key="1">
    <citation type="submission" date="2015-07" db="EMBL/GenBank/DDBJ databases">
        <title>Isolation and Genomic Characterization of a Novel Halophilic Metal-Reducing Deltaproteobacterium from the Deep Subsurface.</title>
        <authorList>
            <person name="Badalamenti J.P."/>
            <person name="Summers Z.M."/>
            <person name="Gralnick J.A."/>
            <person name="Bond D.R."/>
        </authorList>
    </citation>
    <scope>NUCLEOTIDE SEQUENCE [LARGE SCALE GENOMIC DNA]</scope>
    <source>
        <strain evidence="3 4">WTL</strain>
    </source>
</reference>
<feature type="domain" description="Thioredoxin" evidence="2">
    <location>
        <begin position="23"/>
        <end position="130"/>
    </location>
</feature>
<dbReference type="InterPro" id="IPR036249">
    <property type="entry name" value="Thioredoxin-like_sf"/>
</dbReference>
<evidence type="ECO:0000313" key="4">
    <source>
        <dbReference type="Proteomes" id="UP000057158"/>
    </source>
</evidence>
<accession>A0A0M4DL13</accession>
<proteinExistence type="predicted"/>
<organism evidence="3 4">
    <name type="scientific">Desulfuromonas soudanensis</name>
    <dbReference type="NCBI Taxonomy" id="1603606"/>
    <lineage>
        <taxon>Bacteria</taxon>
        <taxon>Pseudomonadati</taxon>
        <taxon>Thermodesulfobacteriota</taxon>
        <taxon>Desulfuromonadia</taxon>
        <taxon>Desulfuromonadales</taxon>
        <taxon>Desulfuromonadaceae</taxon>
        <taxon>Desulfuromonas</taxon>
    </lineage>
</organism>
<dbReference type="PANTHER" id="PTHR45663:SF11">
    <property type="entry name" value="GEO12009P1"/>
    <property type="match status" value="1"/>
</dbReference>
<evidence type="ECO:0000259" key="2">
    <source>
        <dbReference type="PROSITE" id="PS51352"/>
    </source>
</evidence>
<dbReference type="GO" id="GO:0045454">
    <property type="term" value="P:cell redox homeostasis"/>
    <property type="evidence" value="ECO:0007669"/>
    <property type="project" value="TreeGrafter"/>
</dbReference>
<dbReference type="GO" id="GO:0015035">
    <property type="term" value="F:protein-disulfide reductase activity"/>
    <property type="evidence" value="ECO:0007669"/>
    <property type="project" value="TreeGrafter"/>
</dbReference>
<dbReference type="KEGG" id="des:DSOUD_3325"/>
<dbReference type="AlphaFoldDB" id="A0A0M4DL13"/>
<dbReference type="PANTHER" id="PTHR45663">
    <property type="entry name" value="GEO12009P1"/>
    <property type="match status" value="1"/>
</dbReference>
<evidence type="ECO:0000313" key="3">
    <source>
        <dbReference type="EMBL" id="ALC18045.1"/>
    </source>
</evidence>